<evidence type="ECO:0000256" key="9">
    <source>
        <dbReference type="ARBA" id="ARBA00030624"/>
    </source>
</evidence>
<proteinExistence type="inferred from homology"/>
<dbReference type="Proteomes" id="UP001497623">
    <property type="component" value="Unassembled WGS sequence"/>
</dbReference>
<evidence type="ECO:0000256" key="7">
    <source>
        <dbReference type="ARBA" id="ARBA00022793"/>
    </source>
</evidence>
<comment type="catalytic activity">
    <reaction evidence="1">
        <text>5-hydroxy-2-oxo-4-ureido-2,5-dihydro-1H-imidazole-5-carboxylate + H(+) = (S)-allantoin + CO2</text>
        <dbReference type="Rhea" id="RHEA:26301"/>
        <dbReference type="ChEBI" id="CHEBI:15378"/>
        <dbReference type="ChEBI" id="CHEBI:15678"/>
        <dbReference type="ChEBI" id="CHEBI:16526"/>
        <dbReference type="ChEBI" id="CHEBI:58639"/>
        <dbReference type="EC" id="4.1.1.97"/>
    </reaction>
</comment>
<comment type="function">
    <text evidence="2">Catalyzes the stereoselective decarboxylation of 2-oxo-4-hydroxy-4-carboxy-5-ureidoimidazoline (OHCU) to (S)-allantoin.</text>
</comment>
<evidence type="ECO:0000256" key="10">
    <source>
        <dbReference type="ARBA" id="ARBA00032116"/>
    </source>
</evidence>
<dbReference type="InterPro" id="IPR017580">
    <property type="entry name" value="OHCU_decarboxylase-1"/>
</dbReference>
<keyword evidence="7" id="KW-0210">Decarboxylase</keyword>
<dbReference type="SUPFAM" id="SSF158694">
    <property type="entry name" value="UraD-Like"/>
    <property type="match status" value="1"/>
</dbReference>
<organism evidence="12 13">
    <name type="scientific">Meganyctiphanes norvegica</name>
    <name type="common">Northern krill</name>
    <name type="synonym">Thysanopoda norvegica</name>
    <dbReference type="NCBI Taxonomy" id="48144"/>
    <lineage>
        <taxon>Eukaryota</taxon>
        <taxon>Metazoa</taxon>
        <taxon>Ecdysozoa</taxon>
        <taxon>Arthropoda</taxon>
        <taxon>Crustacea</taxon>
        <taxon>Multicrustacea</taxon>
        <taxon>Malacostraca</taxon>
        <taxon>Eumalacostraca</taxon>
        <taxon>Eucarida</taxon>
        <taxon>Euphausiacea</taxon>
        <taxon>Euphausiidae</taxon>
        <taxon>Meganyctiphanes</taxon>
    </lineage>
</organism>
<dbReference type="PANTHER" id="PTHR43466:SF1">
    <property type="entry name" value="2-OXO-4-HYDROXY-4-CARBOXY-5-UREIDOIMIDAZOLINE DECARBOXYLASE-RELATED"/>
    <property type="match status" value="1"/>
</dbReference>
<keyword evidence="6" id="KW-0659">Purine metabolism</keyword>
<dbReference type="InterPro" id="IPR036778">
    <property type="entry name" value="OHCU_decarboxylase_sf"/>
</dbReference>
<evidence type="ECO:0000256" key="4">
    <source>
        <dbReference type="ARBA" id="ARBA00005793"/>
    </source>
</evidence>
<dbReference type="GO" id="GO:0019628">
    <property type="term" value="P:urate catabolic process"/>
    <property type="evidence" value="ECO:0007669"/>
    <property type="project" value="TreeGrafter"/>
</dbReference>
<gene>
    <name evidence="12" type="ORF">MNOR_LOCUS30207</name>
</gene>
<dbReference type="Gene3D" id="1.10.3330.10">
    <property type="entry name" value="Oxo-4-hydroxy-4-carboxy-5-ureidoimidazoline decarboxylase"/>
    <property type="match status" value="1"/>
</dbReference>
<accession>A0AAV2RYJ4</accession>
<dbReference type="NCBIfam" id="TIGR03164">
    <property type="entry name" value="UHCUDC"/>
    <property type="match status" value="1"/>
</dbReference>
<evidence type="ECO:0000256" key="8">
    <source>
        <dbReference type="ARBA" id="ARBA00023239"/>
    </source>
</evidence>
<feature type="non-terminal residue" evidence="12">
    <location>
        <position position="99"/>
    </location>
</feature>
<keyword evidence="8" id="KW-0456">Lyase</keyword>
<dbReference type="EMBL" id="CAXKWB010036464">
    <property type="protein sequence ID" value="CAL4148255.1"/>
    <property type="molecule type" value="Genomic_DNA"/>
</dbReference>
<dbReference type="GO" id="GO:0000255">
    <property type="term" value="P:allantoin metabolic process"/>
    <property type="evidence" value="ECO:0007669"/>
    <property type="project" value="InterPro"/>
</dbReference>
<evidence type="ECO:0000256" key="2">
    <source>
        <dbReference type="ARBA" id="ARBA00002506"/>
    </source>
</evidence>
<evidence type="ECO:0000259" key="11">
    <source>
        <dbReference type="Pfam" id="PF09349"/>
    </source>
</evidence>
<dbReference type="AlphaFoldDB" id="A0AAV2RYJ4"/>
<dbReference type="EC" id="4.1.1.97" evidence="5"/>
<dbReference type="GO" id="GO:0006144">
    <property type="term" value="P:purine nucleobase metabolic process"/>
    <property type="evidence" value="ECO:0007669"/>
    <property type="project" value="UniProtKB-KW"/>
</dbReference>
<keyword evidence="13" id="KW-1185">Reference proteome</keyword>
<dbReference type="GO" id="GO:0051997">
    <property type="term" value="F:2-oxo-4-hydroxy-4-carboxy-5-ureidoimidazoline decarboxylase activity"/>
    <property type="evidence" value="ECO:0007669"/>
    <property type="project" value="UniProtKB-EC"/>
</dbReference>
<evidence type="ECO:0000313" key="13">
    <source>
        <dbReference type="Proteomes" id="UP001497623"/>
    </source>
</evidence>
<evidence type="ECO:0000256" key="3">
    <source>
        <dbReference type="ARBA" id="ARBA00004754"/>
    </source>
</evidence>
<dbReference type="GO" id="GO:0005777">
    <property type="term" value="C:peroxisome"/>
    <property type="evidence" value="ECO:0007669"/>
    <property type="project" value="TreeGrafter"/>
</dbReference>
<comment type="similarity">
    <text evidence="4">Belongs to the OHCU decarboxylase family.</text>
</comment>
<dbReference type="PANTHER" id="PTHR43466">
    <property type="entry name" value="2-OXO-4-HYDROXY-4-CARBOXY-5-UREIDOIMIDAZOLINE DECARBOXYLASE-RELATED"/>
    <property type="match status" value="1"/>
</dbReference>
<dbReference type="InterPro" id="IPR018020">
    <property type="entry name" value="OHCU_decarboxylase"/>
</dbReference>
<protein>
    <recommendedName>
        <fullName evidence="5">2-oxo-4-hydroxy-4-carboxy-5-ureidoimidazoline decarboxylase</fullName>
        <ecNumber evidence="5">4.1.1.97</ecNumber>
    </recommendedName>
    <alternativeName>
        <fullName evidence="10">Parahox neighbor</fullName>
    </alternativeName>
    <alternativeName>
        <fullName evidence="9">Ureidoimidazoline (2-oxo-4-hydroxy-4-carboxy-5-) decarboxylase</fullName>
    </alternativeName>
</protein>
<name>A0AAV2RYJ4_MEGNR</name>
<dbReference type="Pfam" id="PF09349">
    <property type="entry name" value="OHCU_decarbox"/>
    <property type="match status" value="1"/>
</dbReference>
<feature type="non-terminal residue" evidence="12">
    <location>
        <position position="1"/>
    </location>
</feature>
<comment type="pathway">
    <text evidence="3">Purine metabolism; urate degradation; (S)-allantoin from urate: step 3/3.</text>
</comment>
<evidence type="ECO:0000256" key="5">
    <source>
        <dbReference type="ARBA" id="ARBA00012257"/>
    </source>
</evidence>
<feature type="domain" description="Oxo-4-hydroxy-4-carboxy-5-ureidoimidazoline decarboxylase" evidence="11">
    <location>
        <begin position="1"/>
        <end position="99"/>
    </location>
</feature>
<evidence type="ECO:0000256" key="1">
    <source>
        <dbReference type="ARBA" id="ARBA00001163"/>
    </source>
</evidence>
<reference evidence="12 13" key="1">
    <citation type="submission" date="2024-05" db="EMBL/GenBank/DDBJ databases">
        <authorList>
            <person name="Wallberg A."/>
        </authorList>
    </citation>
    <scope>NUCLEOTIDE SEQUENCE [LARGE SCALE GENOMIC DNA]</scope>
</reference>
<evidence type="ECO:0000256" key="6">
    <source>
        <dbReference type="ARBA" id="ARBA00022631"/>
    </source>
</evidence>
<sequence>ILRLLPDLAGRLAEAGNLSAESTYEQRTAGLTLLTPNEKQRIRSLNKRYWDRFGFPFVVCARRNKKDTILAGLEQRIQNTIEDEVRTGVEEVLKICYLR</sequence>
<comment type="caution">
    <text evidence="12">The sequence shown here is derived from an EMBL/GenBank/DDBJ whole genome shotgun (WGS) entry which is preliminary data.</text>
</comment>
<evidence type="ECO:0000313" key="12">
    <source>
        <dbReference type="EMBL" id="CAL4148255.1"/>
    </source>
</evidence>